<protein>
    <submittedName>
        <fullName evidence="2">Uncharacterized protein</fullName>
    </submittedName>
</protein>
<comment type="caution">
    <text evidence="2">The sequence shown here is derived from an EMBL/GenBank/DDBJ whole genome shotgun (WGS) entry which is preliminary data.</text>
</comment>
<dbReference type="Proteomes" id="UP001159363">
    <property type="component" value="Chromosome 6"/>
</dbReference>
<name>A0ABQ9H3D7_9NEOP</name>
<sequence length="748" mass="82505">MKVEVKQLTTEHYTWLNNVKNLGRSQIFVCGNRARRSHWSEGFLGDLPFPPPSHSGSAPYSPRFTFIGSQDPDVKSHPNIFTHSLTDVAKGVEFEALSQVRKGTFHEFNDLYARLHNILYSRASDVCSLAAAPVLPHTWENEIRFLCPCKCAIGSESSRACLMNSVPIAKVTRFRLPVAKLFCAFPGSKADSCSLAPRLIASTRKAINWCAVFPSASRGKRDWGKDWAHGLCLGHNPAFAWNDLGKPWKAEIRDGRIGNRTRVLPNASLLLPDDGGLWRANGGWLGAAPASESQWNSISELAQSPPPSVGPSSGEGCTGWLDDNQSKEACFVSTPPPGIYSSRETRKDTFNCGKERKELADGRGAGVYQRRESAMAFVNMDPSHPIPSQHSSGAISGNHGWPDRDWNPVPPKCESAELPLRHPAWWPNSRVPLVGEFSWDISPLTPSHAFRHYSIPFSPRFIRVGSQGLEPIPGVYKCSSVQFPRSTRRVTVDDGTCALDYPILPPRHRLPPPSRIGPSPLSSSLRTVATLPGWRCSESRLHLTASRTVIPRCSCSATSDSRHDAVYYANAEKRGSDKRDTATRIKCPIVPKRNCVSSVHGVLKTLNVGAQRLVVRSQRERHTPSSVYGLYIEIGQFREFISGQDRRQTRSRNEGAGETGYPRKNPLTSVIIQHDSHFRNSGSDPPLWEESNHSATETPYNGFTSLSRSDVGAPLAASGRTNCARDETPSFPVSSPLPLTKIRREDAA</sequence>
<evidence type="ECO:0000256" key="1">
    <source>
        <dbReference type="SAM" id="MobiDB-lite"/>
    </source>
</evidence>
<gene>
    <name evidence="2" type="ORF">PR048_019278</name>
</gene>
<organism evidence="2 3">
    <name type="scientific">Dryococelus australis</name>
    <dbReference type="NCBI Taxonomy" id="614101"/>
    <lineage>
        <taxon>Eukaryota</taxon>
        <taxon>Metazoa</taxon>
        <taxon>Ecdysozoa</taxon>
        <taxon>Arthropoda</taxon>
        <taxon>Hexapoda</taxon>
        <taxon>Insecta</taxon>
        <taxon>Pterygota</taxon>
        <taxon>Neoptera</taxon>
        <taxon>Polyneoptera</taxon>
        <taxon>Phasmatodea</taxon>
        <taxon>Verophasmatodea</taxon>
        <taxon>Anareolatae</taxon>
        <taxon>Phasmatidae</taxon>
        <taxon>Eurycanthinae</taxon>
        <taxon>Dryococelus</taxon>
    </lineage>
</organism>
<feature type="region of interest" description="Disordered" evidence="1">
    <location>
        <begin position="643"/>
        <end position="748"/>
    </location>
</feature>
<evidence type="ECO:0000313" key="2">
    <source>
        <dbReference type="EMBL" id="KAJ8878693.1"/>
    </source>
</evidence>
<dbReference type="EMBL" id="JARBHB010000007">
    <property type="protein sequence ID" value="KAJ8878693.1"/>
    <property type="molecule type" value="Genomic_DNA"/>
</dbReference>
<reference evidence="2 3" key="1">
    <citation type="submission" date="2023-02" db="EMBL/GenBank/DDBJ databases">
        <title>LHISI_Scaffold_Assembly.</title>
        <authorList>
            <person name="Stuart O.P."/>
            <person name="Cleave R."/>
            <person name="Magrath M.J.L."/>
            <person name="Mikheyev A.S."/>
        </authorList>
    </citation>
    <scope>NUCLEOTIDE SEQUENCE [LARGE SCALE GENOMIC DNA]</scope>
    <source>
        <strain evidence="2">Daus_M_001</strain>
        <tissue evidence="2">Leg muscle</tissue>
    </source>
</reference>
<proteinExistence type="predicted"/>
<feature type="compositionally biased region" description="Polar residues" evidence="1">
    <location>
        <begin position="693"/>
        <end position="708"/>
    </location>
</feature>
<feature type="compositionally biased region" description="Basic and acidic residues" evidence="1">
    <location>
        <begin position="644"/>
        <end position="655"/>
    </location>
</feature>
<accession>A0ABQ9H3D7</accession>
<evidence type="ECO:0000313" key="3">
    <source>
        <dbReference type="Proteomes" id="UP001159363"/>
    </source>
</evidence>
<keyword evidence="3" id="KW-1185">Reference proteome</keyword>